<name>A0A564Y262_HYMDI</name>
<reference evidence="1 2" key="1">
    <citation type="submission" date="2019-07" db="EMBL/GenBank/DDBJ databases">
        <authorList>
            <person name="Jastrzebski P J."/>
            <person name="Paukszto L."/>
            <person name="Jastrzebski P J."/>
        </authorList>
    </citation>
    <scope>NUCLEOTIDE SEQUENCE [LARGE SCALE GENOMIC DNA]</scope>
    <source>
        <strain evidence="1 2">WMS-il1</strain>
    </source>
</reference>
<organism evidence="1 2">
    <name type="scientific">Hymenolepis diminuta</name>
    <name type="common">Rat tapeworm</name>
    <dbReference type="NCBI Taxonomy" id="6216"/>
    <lineage>
        <taxon>Eukaryota</taxon>
        <taxon>Metazoa</taxon>
        <taxon>Spiralia</taxon>
        <taxon>Lophotrochozoa</taxon>
        <taxon>Platyhelminthes</taxon>
        <taxon>Cestoda</taxon>
        <taxon>Eucestoda</taxon>
        <taxon>Cyclophyllidea</taxon>
        <taxon>Hymenolepididae</taxon>
        <taxon>Hymenolepis</taxon>
    </lineage>
</organism>
<proteinExistence type="predicted"/>
<evidence type="ECO:0000313" key="2">
    <source>
        <dbReference type="Proteomes" id="UP000321570"/>
    </source>
</evidence>
<protein>
    <submittedName>
        <fullName evidence="1">Uncharacterized protein</fullName>
    </submittedName>
</protein>
<keyword evidence="2" id="KW-1185">Reference proteome</keyword>
<gene>
    <name evidence="1" type="ORF">WMSIL1_LOCUS2238</name>
</gene>
<dbReference type="AlphaFoldDB" id="A0A564Y262"/>
<accession>A0A564Y262</accession>
<evidence type="ECO:0000313" key="1">
    <source>
        <dbReference type="EMBL" id="VUZ41405.1"/>
    </source>
</evidence>
<dbReference type="Proteomes" id="UP000321570">
    <property type="component" value="Unassembled WGS sequence"/>
</dbReference>
<dbReference type="EMBL" id="CABIJS010000055">
    <property type="protein sequence ID" value="VUZ41405.1"/>
    <property type="molecule type" value="Genomic_DNA"/>
</dbReference>
<sequence length="73" mass="8803">MLNSLPIKYHLEVHMPSSKTSSMFFQRTMLSPFSQARQERPSRRSCMWKATHLKSLHYHHWELTEDSCFLSYQ</sequence>